<evidence type="ECO:0000313" key="5">
    <source>
        <dbReference type="Proteomes" id="UP000625316"/>
    </source>
</evidence>
<name>A0A928Z2I9_9CYAN</name>
<dbReference type="InterPro" id="IPR024186">
    <property type="entry name" value="Sig_transdc_resp-reg_PatA"/>
</dbReference>
<dbReference type="Pfam" id="PF14332">
    <property type="entry name" value="DUF4388"/>
    <property type="match status" value="1"/>
</dbReference>
<dbReference type="SUPFAM" id="SSF52172">
    <property type="entry name" value="CheY-like"/>
    <property type="match status" value="1"/>
</dbReference>
<dbReference type="Gene3D" id="3.40.50.2300">
    <property type="match status" value="1"/>
</dbReference>
<feature type="domain" description="Response regulatory" evidence="3">
    <location>
        <begin position="273"/>
        <end position="389"/>
    </location>
</feature>
<proteinExistence type="predicted"/>
<organism evidence="4 5">
    <name type="scientific">Romeriopsis navalis LEGE 11480</name>
    <dbReference type="NCBI Taxonomy" id="2777977"/>
    <lineage>
        <taxon>Bacteria</taxon>
        <taxon>Bacillati</taxon>
        <taxon>Cyanobacteriota</taxon>
        <taxon>Cyanophyceae</taxon>
        <taxon>Leptolyngbyales</taxon>
        <taxon>Leptolyngbyaceae</taxon>
        <taxon>Romeriopsis</taxon>
        <taxon>Romeriopsis navalis</taxon>
    </lineage>
</organism>
<evidence type="ECO:0000313" key="4">
    <source>
        <dbReference type="EMBL" id="MBE9029102.1"/>
    </source>
</evidence>
<dbReference type="PANTHER" id="PTHR44591">
    <property type="entry name" value="STRESS RESPONSE REGULATOR PROTEIN 1"/>
    <property type="match status" value="1"/>
</dbReference>
<keyword evidence="5" id="KW-1185">Reference proteome</keyword>
<dbReference type="PANTHER" id="PTHR44591:SF3">
    <property type="entry name" value="RESPONSE REGULATORY DOMAIN-CONTAINING PROTEIN"/>
    <property type="match status" value="1"/>
</dbReference>
<evidence type="ECO:0000256" key="2">
    <source>
        <dbReference type="PROSITE-ProRule" id="PRU00169"/>
    </source>
</evidence>
<protein>
    <submittedName>
        <fullName evidence="4">Response regulator</fullName>
    </submittedName>
</protein>
<dbReference type="Pfam" id="PF00072">
    <property type="entry name" value="Response_reg"/>
    <property type="match status" value="1"/>
</dbReference>
<dbReference type="AlphaFoldDB" id="A0A928Z2I9"/>
<dbReference type="EMBL" id="JADEXQ010000011">
    <property type="protein sequence ID" value="MBE9029102.1"/>
    <property type="molecule type" value="Genomic_DNA"/>
</dbReference>
<sequence>MNPCDIVQLLKESVHRPSGELEINRNGVTWHIGLTGAQLHYACNSLQSTEILEQFIQELGFESAVPAFRSLLQENAELSLRDAVAQMIERQILGQGQVQQLLRAIAEDALESLLWTKDGNAQWQEQAIAPASLQTSSIDINSFVYHLEQRVDTWKSLQPIISSPYQCPRCDDMGKLTQPVAQGVLPTQTLEMMARLMQGISIRQLAFLLKQDVLKLSQVLHPYINAGVLRLEGARAPYHQLPTIPSPHAAPAMAANSMSASAGFGNSNQPRYKVVCIDDSPTVLDTIQRYLGTENFEIATVENPMASLSALFDMKPDLILMDVSMPGIDGNRLCQILKRSSVFTNVPIVMVSGNTGVLDKEKAKAAGATDYLTKPFSKEELLNLVNQYLTQPAAYAT</sequence>
<dbReference type="PROSITE" id="PS50110">
    <property type="entry name" value="RESPONSE_REGULATORY"/>
    <property type="match status" value="1"/>
</dbReference>
<dbReference type="InterPro" id="IPR050595">
    <property type="entry name" value="Bact_response_regulator"/>
</dbReference>
<accession>A0A928Z2I9</accession>
<keyword evidence="1 2" id="KW-0597">Phosphoprotein</keyword>
<dbReference type="GO" id="GO:0000160">
    <property type="term" value="P:phosphorelay signal transduction system"/>
    <property type="evidence" value="ECO:0007669"/>
    <property type="project" value="InterPro"/>
</dbReference>
<dbReference type="InterPro" id="IPR011006">
    <property type="entry name" value="CheY-like_superfamily"/>
</dbReference>
<dbReference type="SMART" id="SM00448">
    <property type="entry name" value="REC"/>
    <property type="match status" value="1"/>
</dbReference>
<evidence type="ECO:0000256" key="1">
    <source>
        <dbReference type="ARBA" id="ARBA00022553"/>
    </source>
</evidence>
<feature type="modified residue" description="4-aspartylphosphate" evidence="2">
    <location>
        <position position="322"/>
    </location>
</feature>
<dbReference type="RefSeq" id="WP_264323921.1">
    <property type="nucleotide sequence ID" value="NZ_JADEXQ010000011.1"/>
</dbReference>
<dbReference type="Proteomes" id="UP000625316">
    <property type="component" value="Unassembled WGS sequence"/>
</dbReference>
<reference evidence="4" key="1">
    <citation type="submission" date="2020-10" db="EMBL/GenBank/DDBJ databases">
        <authorList>
            <person name="Castelo-Branco R."/>
            <person name="Eusebio N."/>
            <person name="Adriana R."/>
            <person name="Vieira A."/>
            <person name="Brugerolle De Fraissinette N."/>
            <person name="Rezende De Castro R."/>
            <person name="Schneider M.P."/>
            <person name="Vasconcelos V."/>
            <person name="Leao P.N."/>
        </authorList>
    </citation>
    <scope>NUCLEOTIDE SEQUENCE</scope>
    <source>
        <strain evidence="4">LEGE 11480</strain>
    </source>
</reference>
<gene>
    <name evidence="4" type="ORF">IQ266_04915</name>
</gene>
<evidence type="ECO:0000259" key="3">
    <source>
        <dbReference type="PROSITE" id="PS50110"/>
    </source>
</evidence>
<dbReference type="InterPro" id="IPR025497">
    <property type="entry name" value="PatA-like_N"/>
</dbReference>
<dbReference type="InterPro" id="IPR001789">
    <property type="entry name" value="Sig_transdc_resp-reg_receiver"/>
</dbReference>
<dbReference type="PIRSF" id="PIRSF005897">
    <property type="entry name" value="RR_PatA"/>
    <property type="match status" value="1"/>
</dbReference>
<comment type="caution">
    <text evidence="4">The sequence shown here is derived from an EMBL/GenBank/DDBJ whole genome shotgun (WGS) entry which is preliminary data.</text>
</comment>